<protein>
    <submittedName>
        <fullName evidence="5">Homocysteine S-methyltransferase</fullName>
    </submittedName>
</protein>
<evidence type="ECO:0000256" key="1">
    <source>
        <dbReference type="ARBA" id="ARBA00022603"/>
    </source>
</evidence>
<comment type="cofactor">
    <cofactor evidence="3">
        <name>Zn(2+)</name>
        <dbReference type="ChEBI" id="CHEBI:29105"/>
    </cofactor>
</comment>
<name>A0A4R5QB57_9PROT</name>
<keyword evidence="1 3" id="KW-0489">Methyltransferase</keyword>
<dbReference type="InterPro" id="IPR003726">
    <property type="entry name" value="HCY_dom"/>
</dbReference>
<dbReference type="AlphaFoldDB" id="A0A4R5QB57"/>
<reference evidence="5 6" key="1">
    <citation type="journal article" date="2016" name="J. Microbiol.">
        <title>Dankookia rubra gen. nov., sp. nov., an alphaproteobacterium isolated from sediment of a shallow stream.</title>
        <authorList>
            <person name="Kim W.H."/>
            <person name="Kim D.H."/>
            <person name="Kang K."/>
            <person name="Ahn T.Y."/>
        </authorList>
    </citation>
    <scope>NUCLEOTIDE SEQUENCE [LARGE SCALE GENOMIC DNA]</scope>
    <source>
        <strain evidence="5 6">JCM30602</strain>
    </source>
</reference>
<evidence type="ECO:0000256" key="2">
    <source>
        <dbReference type="ARBA" id="ARBA00022679"/>
    </source>
</evidence>
<dbReference type="InterPro" id="IPR036589">
    <property type="entry name" value="HCY_dom_sf"/>
</dbReference>
<gene>
    <name evidence="5" type="ORF">E2C06_27125</name>
</gene>
<keyword evidence="6" id="KW-1185">Reference proteome</keyword>
<dbReference type="Gene3D" id="3.20.20.330">
    <property type="entry name" value="Homocysteine-binding-like domain"/>
    <property type="match status" value="1"/>
</dbReference>
<organism evidence="5 6">
    <name type="scientific">Dankookia rubra</name>
    <dbReference type="NCBI Taxonomy" id="1442381"/>
    <lineage>
        <taxon>Bacteria</taxon>
        <taxon>Pseudomonadati</taxon>
        <taxon>Pseudomonadota</taxon>
        <taxon>Alphaproteobacteria</taxon>
        <taxon>Acetobacterales</taxon>
        <taxon>Roseomonadaceae</taxon>
        <taxon>Dankookia</taxon>
    </lineage>
</organism>
<feature type="domain" description="Hcy-binding" evidence="4">
    <location>
        <begin position="8"/>
        <end position="316"/>
    </location>
</feature>
<evidence type="ECO:0000256" key="3">
    <source>
        <dbReference type="PROSITE-ProRule" id="PRU00333"/>
    </source>
</evidence>
<dbReference type="OrthoDB" id="9803687at2"/>
<feature type="binding site" evidence="3">
    <location>
        <position position="231"/>
    </location>
    <ligand>
        <name>Zn(2+)</name>
        <dbReference type="ChEBI" id="CHEBI:29105"/>
    </ligand>
</feature>
<dbReference type="SUPFAM" id="SSF82282">
    <property type="entry name" value="Homocysteine S-methyltransferase"/>
    <property type="match status" value="1"/>
</dbReference>
<keyword evidence="3" id="KW-0862">Zinc</keyword>
<dbReference type="GO" id="GO:0032259">
    <property type="term" value="P:methylation"/>
    <property type="evidence" value="ECO:0007669"/>
    <property type="project" value="UniProtKB-KW"/>
</dbReference>
<dbReference type="GO" id="GO:0046872">
    <property type="term" value="F:metal ion binding"/>
    <property type="evidence" value="ECO:0007669"/>
    <property type="project" value="UniProtKB-KW"/>
</dbReference>
<dbReference type="PANTHER" id="PTHR11103:SF18">
    <property type="entry name" value="SLR1189 PROTEIN"/>
    <property type="match status" value="1"/>
</dbReference>
<feature type="binding site" evidence="3">
    <location>
        <position position="302"/>
    </location>
    <ligand>
        <name>Zn(2+)</name>
        <dbReference type="ChEBI" id="CHEBI:29105"/>
    </ligand>
</feature>
<dbReference type="Pfam" id="PF02574">
    <property type="entry name" value="S-methyl_trans"/>
    <property type="match status" value="1"/>
</dbReference>
<proteinExistence type="predicted"/>
<keyword evidence="3" id="KW-0479">Metal-binding</keyword>
<evidence type="ECO:0000259" key="4">
    <source>
        <dbReference type="PROSITE" id="PS50970"/>
    </source>
</evidence>
<evidence type="ECO:0000313" key="6">
    <source>
        <dbReference type="Proteomes" id="UP000295096"/>
    </source>
</evidence>
<accession>A0A4R5QB57</accession>
<dbReference type="RefSeq" id="WP_133291717.1">
    <property type="nucleotide sequence ID" value="NZ_SMSJ01000064.1"/>
</dbReference>
<feature type="binding site" evidence="3">
    <location>
        <position position="301"/>
    </location>
    <ligand>
        <name>Zn(2+)</name>
        <dbReference type="ChEBI" id="CHEBI:29105"/>
    </ligand>
</feature>
<evidence type="ECO:0000313" key="5">
    <source>
        <dbReference type="EMBL" id="TDH59497.1"/>
    </source>
</evidence>
<keyword evidence="2 3" id="KW-0808">Transferase</keyword>
<comment type="caution">
    <text evidence="5">The sequence shown here is derived from an EMBL/GenBank/DDBJ whole genome shotgun (WGS) entry which is preliminary data.</text>
</comment>
<dbReference type="PROSITE" id="PS50970">
    <property type="entry name" value="HCY"/>
    <property type="match status" value="1"/>
</dbReference>
<sequence>MSKPRYRDHLPQLDAASGLFLTDGGIETTLIFHEGLDLPCFAAFDLLKDADGRAALDRYFSRHAAIARARGVGFVLESPTWRANPDWGWKVGYSDAALAEANRAAIALMETVREAQETARSRMVISGCVGPRGDGYDPGALMRPEEAEAYHAWQIGIFAGTAADMVTAITMTNANEAIGITRAARAAGVLVAISFTVETDGRLPTGETLGEAIAAVDAATSAAPAYYMINCAHPTHFAHLLVDEGAPWAERLRGLRANASRRSHAELDQATDLDDGDPVELGAQYADLRRRHRQLTVLGGCCGTDHRHIERICEACMPTA</sequence>
<dbReference type="PANTHER" id="PTHR11103">
    <property type="entry name" value="SLR1189 PROTEIN"/>
    <property type="match status" value="1"/>
</dbReference>
<dbReference type="EMBL" id="SMSJ01000064">
    <property type="protein sequence ID" value="TDH59497.1"/>
    <property type="molecule type" value="Genomic_DNA"/>
</dbReference>
<dbReference type="GO" id="GO:0008168">
    <property type="term" value="F:methyltransferase activity"/>
    <property type="evidence" value="ECO:0007669"/>
    <property type="project" value="UniProtKB-UniRule"/>
</dbReference>
<dbReference type="Proteomes" id="UP000295096">
    <property type="component" value="Unassembled WGS sequence"/>
</dbReference>